<protein>
    <submittedName>
        <fullName evidence="1">Uncharacterized protein</fullName>
    </submittedName>
</protein>
<evidence type="ECO:0000313" key="1">
    <source>
        <dbReference type="EMBL" id="KAI8571057.1"/>
    </source>
</evidence>
<name>A0ACC0PZ62_RHOML</name>
<reference evidence="1" key="1">
    <citation type="submission" date="2022-02" db="EMBL/GenBank/DDBJ databases">
        <title>Plant Genome Project.</title>
        <authorList>
            <person name="Zhang R.-G."/>
        </authorList>
    </citation>
    <scope>NUCLEOTIDE SEQUENCE</scope>
    <source>
        <strain evidence="1">AT1</strain>
    </source>
</reference>
<organism evidence="1 2">
    <name type="scientific">Rhododendron molle</name>
    <name type="common">Chinese azalea</name>
    <name type="synonym">Azalea mollis</name>
    <dbReference type="NCBI Taxonomy" id="49168"/>
    <lineage>
        <taxon>Eukaryota</taxon>
        <taxon>Viridiplantae</taxon>
        <taxon>Streptophyta</taxon>
        <taxon>Embryophyta</taxon>
        <taxon>Tracheophyta</taxon>
        <taxon>Spermatophyta</taxon>
        <taxon>Magnoliopsida</taxon>
        <taxon>eudicotyledons</taxon>
        <taxon>Gunneridae</taxon>
        <taxon>Pentapetalae</taxon>
        <taxon>asterids</taxon>
        <taxon>Ericales</taxon>
        <taxon>Ericaceae</taxon>
        <taxon>Ericoideae</taxon>
        <taxon>Rhodoreae</taxon>
        <taxon>Rhododendron</taxon>
    </lineage>
</organism>
<accession>A0ACC0PZ62</accession>
<dbReference type="Proteomes" id="UP001062846">
    <property type="component" value="Chromosome 1"/>
</dbReference>
<comment type="caution">
    <text evidence="1">The sequence shown here is derived from an EMBL/GenBank/DDBJ whole genome shotgun (WGS) entry which is preliminary data.</text>
</comment>
<proteinExistence type="predicted"/>
<gene>
    <name evidence="1" type="ORF">RHMOL_Rhmol01G0087400</name>
</gene>
<keyword evidence="2" id="KW-1185">Reference proteome</keyword>
<sequence>MGKAEINTVADSSPPEGGFVKERLDPVVGKSGGFLDDFTPPNPPYLFSDHLFSFLKSRLTKREKREKRGGRRSTLVTPPVDRRLQLSLVFLLSRAEVWFWTPFVIDLVVFDVCCVMVGLGL</sequence>
<evidence type="ECO:0000313" key="2">
    <source>
        <dbReference type="Proteomes" id="UP001062846"/>
    </source>
</evidence>
<dbReference type="EMBL" id="CM046388">
    <property type="protein sequence ID" value="KAI8571057.1"/>
    <property type="molecule type" value="Genomic_DNA"/>
</dbReference>